<feature type="domain" description="DUF8194" evidence="4">
    <location>
        <begin position="266"/>
        <end position="355"/>
    </location>
</feature>
<gene>
    <name evidence="6" type="ORF">DWX31_22820</name>
</gene>
<dbReference type="Pfam" id="PF26613">
    <property type="entry name" value="DUF8193"/>
    <property type="match status" value="1"/>
</dbReference>
<dbReference type="InterPro" id="IPR058508">
    <property type="entry name" value="DUF8195"/>
</dbReference>
<dbReference type="Proteomes" id="UP000261023">
    <property type="component" value="Unassembled WGS sequence"/>
</dbReference>
<evidence type="ECO:0008006" key="8">
    <source>
        <dbReference type="Google" id="ProtNLM"/>
    </source>
</evidence>
<dbReference type="Pfam" id="PF26614">
    <property type="entry name" value="DUF8194"/>
    <property type="match status" value="1"/>
</dbReference>
<feature type="chain" id="PRO_5039384515" description="Cadherin domain-containing protein" evidence="2">
    <location>
        <begin position="27"/>
        <end position="572"/>
    </location>
</feature>
<protein>
    <recommendedName>
        <fullName evidence="8">Cadherin domain-containing protein</fullName>
    </recommendedName>
</protein>
<dbReference type="InterPro" id="IPR058507">
    <property type="entry name" value="DUF8194"/>
</dbReference>
<dbReference type="OrthoDB" id="9768560at2"/>
<dbReference type="InterPro" id="IPR058506">
    <property type="entry name" value="DUF8193"/>
</dbReference>
<feature type="region of interest" description="Disordered" evidence="1">
    <location>
        <begin position="355"/>
        <end position="377"/>
    </location>
</feature>
<keyword evidence="2" id="KW-0732">Signal</keyword>
<sequence>MRLFRRFFSLVLCISLILLSSESTFAAQGEGNIDGGGGHVNQGIEGYKWPTGYEGVRITVVDAESGQQLSTPIDLSNYDVSAVSASIFNFGKISKIQYRNGAALNIQGTYQCYQPDKPIPKIISTNSGKADINAIKSYFCSEGAASMVALYTGISESDISSGKYKLVVEPIIYLWYKHLFFAMTVTEAGLYNRATGGDFGSHFPTVVMKNFALSMFLERDDLGFQAYTGPKGSARTTNEMISILGIGIVSYAAQPDGVPPVTETEYDQVYRVNTDVITAVSLYSDREINNRSKAAVSFRIKGITYQMTDIVIPEGGSQLVWVKWHTPSTPQDITITISANKGTLSTRQMTVRVVDLNENPPPDPQANDRNDSYRLPEVPGKTDVTELSWGEWDCWWQSHWVYHSGGVNGPGNWCDHGWYEFDWIPYYASITATMSIKPDAKNPTAEGRIMKSGYGINMKATARLSSDAPSTAITGAQNVVAYFPEFSYQTYWRLLERMTEGYTSSFEFQKNQYSTYSRRSHFCPIWFPDGPYEVYGEVLDAWTPAGMLKVNLTDELTVRDNLFSDWHIRPAD</sequence>
<dbReference type="EMBL" id="QTJW01000017">
    <property type="protein sequence ID" value="RGD68346.1"/>
    <property type="molecule type" value="Genomic_DNA"/>
</dbReference>
<evidence type="ECO:0000259" key="5">
    <source>
        <dbReference type="Pfam" id="PF26615"/>
    </source>
</evidence>
<proteinExistence type="predicted"/>
<evidence type="ECO:0000313" key="7">
    <source>
        <dbReference type="Proteomes" id="UP000261023"/>
    </source>
</evidence>
<evidence type="ECO:0000259" key="3">
    <source>
        <dbReference type="Pfam" id="PF26613"/>
    </source>
</evidence>
<evidence type="ECO:0000256" key="2">
    <source>
        <dbReference type="SAM" id="SignalP"/>
    </source>
</evidence>
<evidence type="ECO:0000313" key="6">
    <source>
        <dbReference type="EMBL" id="RGD68346.1"/>
    </source>
</evidence>
<feature type="domain" description="DUF8195" evidence="5">
    <location>
        <begin position="359"/>
        <end position="566"/>
    </location>
</feature>
<dbReference type="Pfam" id="PF26615">
    <property type="entry name" value="DUF8195"/>
    <property type="match status" value="1"/>
</dbReference>
<evidence type="ECO:0000259" key="4">
    <source>
        <dbReference type="Pfam" id="PF26614"/>
    </source>
</evidence>
<feature type="domain" description="DUF8193" evidence="3">
    <location>
        <begin position="28"/>
        <end position="249"/>
    </location>
</feature>
<organism evidence="6 7">
    <name type="scientific">Hungatella hathewayi</name>
    <dbReference type="NCBI Taxonomy" id="154046"/>
    <lineage>
        <taxon>Bacteria</taxon>
        <taxon>Bacillati</taxon>
        <taxon>Bacillota</taxon>
        <taxon>Clostridia</taxon>
        <taxon>Lachnospirales</taxon>
        <taxon>Lachnospiraceae</taxon>
        <taxon>Hungatella</taxon>
    </lineage>
</organism>
<comment type="caution">
    <text evidence="6">The sequence shown here is derived from an EMBL/GenBank/DDBJ whole genome shotgun (WGS) entry which is preliminary data.</text>
</comment>
<evidence type="ECO:0000256" key="1">
    <source>
        <dbReference type="SAM" id="MobiDB-lite"/>
    </source>
</evidence>
<accession>A0A3E3DH59</accession>
<name>A0A3E3DH59_9FIRM</name>
<reference evidence="6 7" key="1">
    <citation type="submission" date="2018-08" db="EMBL/GenBank/DDBJ databases">
        <title>A genome reference for cultivated species of the human gut microbiota.</title>
        <authorList>
            <person name="Zou Y."/>
            <person name="Xue W."/>
            <person name="Luo G."/>
        </authorList>
    </citation>
    <scope>NUCLEOTIDE SEQUENCE [LARGE SCALE GENOMIC DNA]</scope>
    <source>
        <strain evidence="6 7">AF19-13AC</strain>
    </source>
</reference>
<feature type="signal peptide" evidence="2">
    <location>
        <begin position="1"/>
        <end position="26"/>
    </location>
</feature>
<dbReference type="AlphaFoldDB" id="A0A3E3DH59"/>